<dbReference type="WBParaSite" id="ACRNAN_scaffold96.g15271.t1">
    <property type="protein sequence ID" value="ACRNAN_scaffold96.g15271.t1"/>
    <property type="gene ID" value="ACRNAN_scaffold96.g15271"/>
</dbReference>
<name>A0A914ER83_9BILA</name>
<accession>A0A914ER83</accession>
<sequence length="63" mass="7511">MSDRNIDKRKEAMEEYIRRSENSINSLMEENRKLKQENERFMRVSTEAVGKIQEGINSFKKST</sequence>
<keyword evidence="1" id="KW-0175">Coiled coil</keyword>
<evidence type="ECO:0000313" key="3">
    <source>
        <dbReference type="WBParaSite" id="ACRNAN_scaffold96.g15271.t1"/>
    </source>
</evidence>
<evidence type="ECO:0000313" key="2">
    <source>
        <dbReference type="Proteomes" id="UP000887540"/>
    </source>
</evidence>
<dbReference type="AlphaFoldDB" id="A0A914ER83"/>
<dbReference type="Proteomes" id="UP000887540">
    <property type="component" value="Unplaced"/>
</dbReference>
<evidence type="ECO:0000256" key="1">
    <source>
        <dbReference type="SAM" id="Coils"/>
    </source>
</evidence>
<proteinExistence type="predicted"/>
<feature type="coiled-coil region" evidence="1">
    <location>
        <begin position="10"/>
        <end position="44"/>
    </location>
</feature>
<keyword evidence="2" id="KW-1185">Reference proteome</keyword>
<protein>
    <submittedName>
        <fullName evidence="3">Uncharacterized protein</fullName>
    </submittedName>
</protein>
<reference evidence="3" key="1">
    <citation type="submission" date="2022-11" db="UniProtKB">
        <authorList>
            <consortium name="WormBaseParasite"/>
        </authorList>
    </citation>
    <scope>IDENTIFICATION</scope>
</reference>
<organism evidence="2 3">
    <name type="scientific">Acrobeloides nanus</name>
    <dbReference type="NCBI Taxonomy" id="290746"/>
    <lineage>
        <taxon>Eukaryota</taxon>
        <taxon>Metazoa</taxon>
        <taxon>Ecdysozoa</taxon>
        <taxon>Nematoda</taxon>
        <taxon>Chromadorea</taxon>
        <taxon>Rhabditida</taxon>
        <taxon>Tylenchina</taxon>
        <taxon>Cephalobomorpha</taxon>
        <taxon>Cephaloboidea</taxon>
        <taxon>Cephalobidae</taxon>
        <taxon>Acrobeloides</taxon>
    </lineage>
</organism>